<evidence type="ECO:0000313" key="9">
    <source>
        <dbReference type="EMBL" id="KKK93270.1"/>
    </source>
</evidence>
<feature type="transmembrane region" description="Helical" evidence="8">
    <location>
        <begin position="22"/>
        <end position="50"/>
    </location>
</feature>
<feature type="transmembrane region" description="Helical" evidence="8">
    <location>
        <begin position="252"/>
        <end position="273"/>
    </location>
</feature>
<dbReference type="GO" id="GO:0005886">
    <property type="term" value="C:plasma membrane"/>
    <property type="evidence" value="ECO:0007669"/>
    <property type="project" value="UniProtKB-SubCell"/>
</dbReference>
<sequence>MAFNLIWIFSCIIFRNLIDEKFVYVLATSIVFAFFFQYFTTAFSSFKIISKELKISEILKPKLFTSDIKKLIKPIFLSILGIGAVQINSALDAAFAIFAEKSGPAYLWYAIRVYQLPLALFGIAISSAILPPLARAYKLDDFQNFKRFLNLAFLKSFSLMLISSFALILIGPSLINLLFARGAFKLDAIINTSYSLFGYSIGLLFATFVMIISQAFYAKKEYFIPTIASISSVFFNILLNSIFIFVFHMKSASVAIATSISAILNFLILNYFLKKKFTKFGTSENLTNFEKIYEKDIFKKFFKIFISLICASGFTILIGYFIKNPSIYFLLNKDFVFPTSFLDKLYSFFIISTIYLTSTFFFAYIFKAKEILDLNFLKNISKKSLT</sequence>
<evidence type="ECO:0000256" key="7">
    <source>
        <dbReference type="ARBA" id="ARBA00023136"/>
    </source>
</evidence>
<name>A0A0F9A524_9ZZZZ</name>
<evidence type="ECO:0000256" key="3">
    <source>
        <dbReference type="ARBA" id="ARBA00022692"/>
    </source>
</evidence>
<protein>
    <recommendedName>
        <fullName evidence="10">Polysaccharide biosynthesis protein C-terminal domain-containing protein</fullName>
    </recommendedName>
</protein>
<dbReference type="PANTHER" id="PTHR47019:SF1">
    <property type="entry name" value="LIPID II FLIPPASE MURJ"/>
    <property type="match status" value="1"/>
</dbReference>
<dbReference type="PRINTS" id="PR01806">
    <property type="entry name" value="VIRFACTRMVIN"/>
</dbReference>
<dbReference type="Pfam" id="PF03023">
    <property type="entry name" value="MurJ"/>
    <property type="match status" value="1"/>
</dbReference>
<proteinExistence type="predicted"/>
<dbReference type="PANTHER" id="PTHR47019">
    <property type="entry name" value="LIPID II FLIPPASE MURJ"/>
    <property type="match status" value="1"/>
</dbReference>
<keyword evidence="3 8" id="KW-0812">Transmembrane</keyword>
<accession>A0A0F9A524</accession>
<organism evidence="9">
    <name type="scientific">marine sediment metagenome</name>
    <dbReference type="NCBI Taxonomy" id="412755"/>
    <lineage>
        <taxon>unclassified sequences</taxon>
        <taxon>metagenomes</taxon>
        <taxon>ecological metagenomes</taxon>
    </lineage>
</organism>
<feature type="transmembrane region" description="Helical" evidence="8">
    <location>
        <begin position="196"/>
        <end position="216"/>
    </location>
</feature>
<dbReference type="EMBL" id="LAZR01047845">
    <property type="protein sequence ID" value="KKK93270.1"/>
    <property type="molecule type" value="Genomic_DNA"/>
</dbReference>
<evidence type="ECO:0008006" key="10">
    <source>
        <dbReference type="Google" id="ProtNLM"/>
    </source>
</evidence>
<keyword evidence="2" id="KW-1003">Cell membrane</keyword>
<reference evidence="9" key="1">
    <citation type="journal article" date="2015" name="Nature">
        <title>Complex archaea that bridge the gap between prokaryotes and eukaryotes.</title>
        <authorList>
            <person name="Spang A."/>
            <person name="Saw J.H."/>
            <person name="Jorgensen S.L."/>
            <person name="Zaremba-Niedzwiedzka K."/>
            <person name="Martijn J."/>
            <person name="Lind A.E."/>
            <person name="van Eijk R."/>
            <person name="Schleper C."/>
            <person name="Guy L."/>
            <person name="Ettema T.J."/>
        </authorList>
    </citation>
    <scope>NUCLEOTIDE SEQUENCE</scope>
</reference>
<feature type="non-terminal residue" evidence="9">
    <location>
        <position position="1"/>
    </location>
</feature>
<dbReference type="GO" id="GO:0008360">
    <property type="term" value="P:regulation of cell shape"/>
    <property type="evidence" value="ECO:0007669"/>
    <property type="project" value="UniProtKB-KW"/>
</dbReference>
<dbReference type="InterPro" id="IPR004268">
    <property type="entry name" value="MurJ"/>
</dbReference>
<gene>
    <name evidence="9" type="ORF">LCGC14_2694560</name>
</gene>
<comment type="subcellular location">
    <subcellularLocation>
        <location evidence="1">Cell membrane</location>
        <topology evidence="1">Multi-pass membrane protein</topology>
    </subcellularLocation>
</comment>
<dbReference type="GO" id="GO:0015648">
    <property type="term" value="F:lipid-linked peptidoglycan transporter activity"/>
    <property type="evidence" value="ECO:0007669"/>
    <property type="project" value="TreeGrafter"/>
</dbReference>
<dbReference type="GO" id="GO:0034204">
    <property type="term" value="P:lipid translocation"/>
    <property type="evidence" value="ECO:0007669"/>
    <property type="project" value="TreeGrafter"/>
</dbReference>
<dbReference type="InterPro" id="IPR051050">
    <property type="entry name" value="Lipid_II_flippase_MurJ/MviN"/>
</dbReference>
<feature type="transmembrane region" description="Helical" evidence="8">
    <location>
        <begin position="345"/>
        <end position="366"/>
    </location>
</feature>
<dbReference type="GO" id="GO:0009252">
    <property type="term" value="P:peptidoglycan biosynthetic process"/>
    <property type="evidence" value="ECO:0007669"/>
    <property type="project" value="UniProtKB-KW"/>
</dbReference>
<keyword evidence="4" id="KW-0133">Cell shape</keyword>
<feature type="transmembrane region" description="Helical" evidence="8">
    <location>
        <begin position="157"/>
        <end position="184"/>
    </location>
</feature>
<evidence type="ECO:0000256" key="5">
    <source>
        <dbReference type="ARBA" id="ARBA00022984"/>
    </source>
</evidence>
<evidence type="ECO:0000256" key="4">
    <source>
        <dbReference type="ARBA" id="ARBA00022960"/>
    </source>
</evidence>
<keyword evidence="6 8" id="KW-1133">Transmembrane helix</keyword>
<evidence type="ECO:0000256" key="8">
    <source>
        <dbReference type="SAM" id="Phobius"/>
    </source>
</evidence>
<feature type="transmembrane region" description="Helical" evidence="8">
    <location>
        <begin position="223"/>
        <end position="246"/>
    </location>
</feature>
<dbReference type="AlphaFoldDB" id="A0A0F9A524"/>
<feature type="transmembrane region" description="Helical" evidence="8">
    <location>
        <begin position="301"/>
        <end position="322"/>
    </location>
</feature>
<keyword evidence="5" id="KW-0573">Peptidoglycan synthesis</keyword>
<feature type="transmembrane region" description="Helical" evidence="8">
    <location>
        <begin position="118"/>
        <end position="137"/>
    </location>
</feature>
<keyword evidence="7 8" id="KW-0472">Membrane</keyword>
<feature type="transmembrane region" description="Helical" evidence="8">
    <location>
        <begin position="71"/>
        <end position="98"/>
    </location>
</feature>
<evidence type="ECO:0000256" key="1">
    <source>
        <dbReference type="ARBA" id="ARBA00004651"/>
    </source>
</evidence>
<comment type="caution">
    <text evidence="9">The sequence shown here is derived from an EMBL/GenBank/DDBJ whole genome shotgun (WGS) entry which is preliminary data.</text>
</comment>
<evidence type="ECO:0000256" key="6">
    <source>
        <dbReference type="ARBA" id="ARBA00022989"/>
    </source>
</evidence>
<evidence type="ECO:0000256" key="2">
    <source>
        <dbReference type="ARBA" id="ARBA00022475"/>
    </source>
</evidence>